<keyword evidence="3" id="KW-1185">Reference proteome</keyword>
<protein>
    <submittedName>
        <fullName evidence="1">Uncharacterized protein</fullName>
    </submittedName>
</protein>
<reference evidence="1" key="1">
    <citation type="submission" date="2013-07" db="EMBL/GenBank/DDBJ databases">
        <title>The Genome Sequence of Cryptococcus pinus CBS10737.</title>
        <authorList>
            <consortium name="The Broad Institute Genome Sequencing Platform"/>
            <person name="Cuomo C."/>
            <person name="Litvintseva A."/>
            <person name="Chen Y."/>
            <person name="Heitman J."/>
            <person name="Sun S."/>
            <person name="Springer D."/>
            <person name="Dromer F."/>
            <person name="Young S.K."/>
            <person name="Zeng Q."/>
            <person name="Gargeya S."/>
            <person name="Fitzgerald M."/>
            <person name="Abouelleil A."/>
            <person name="Alvarado L."/>
            <person name="Berlin A.M."/>
            <person name="Chapman S.B."/>
            <person name="Dewar J."/>
            <person name="Goldberg J."/>
            <person name="Griggs A."/>
            <person name="Gujja S."/>
            <person name="Hansen M."/>
            <person name="Howarth C."/>
            <person name="Imamovic A."/>
            <person name="Larimer J."/>
            <person name="McCowan C."/>
            <person name="Murphy C."/>
            <person name="Pearson M."/>
            <person name="Priest M."/>
            <person name="Roberts A."/>
            <person name="Saif S."/>
            <person name="Shea T."/>
            <person name="Sykes S."/>
            <person name="Wortman J."/>
            <person name="Nusbaum C."/>
            <person name="Birren B."/>
        </authorList>
    </citation>
    <scope>NUCLEOTIDE SEQUENCE [LARGE SCALE GENOMIC DNA]</scope>
    <source>
        <strain evidence="1">CBS 10737</strain>
    </source>
</reference>
<dbReference type="AlphaFoldDB" id="A0A1B9I6H2"/>
<evidence type="ECO:0000313" key="1">
    <source>
        <dbReference type="EMBL" id="OCF51122.1"/>
    </source>
</evidence>
<name>A0A1B9I6H2_9TREE</name>
<reference evidence="2" key="4">
    <citation type="submission" date="2024-02" db="EMBL/GenBank/DDBJ databases">
        <title>Comparative genomics of Cryptococcus and Kwoniella reveals pathogenesis evolution and contrasting modes of karyotype evolution via chromosome fusion or intercentromeric recombination.</title>
        <authorList>
            <person name="Coelho M.A."/>
            <person name="David-Palma M."/>
            <person name="Shea T."/>
            <person name="Bowers K."/>
            <person name="McGinley-Smith S."/>
            <person name="Mohammad A.W."/>
            <person name="Gnirke A."/>
            <person name="Yurkov A.M."/>
            <person name="Nowrousian M."/>
            <person name="Sun S."/>
            <person name="Cuomo C.A."/>
            <person name="Heitman J."/>
        </authorList>
    </citation>
    <scope>NUCLEOTIDE SEQUENCE</scope>
    <source>
        <strain evidence="2">CBS 10737</strain>
    </source>
</reference>
<proteinExistence type="predicted"/>
<reference evidence="2" key="2">
    <citation type="submission" date="2013-07" db="EMBL/GenBank/DDBJ databases">
        <authorList>
            <consortium name="The Broad Institute Genome Sequencing Platform"/>
            <person name="Cuomo C."/>
            <person name="Litvintseva A."/>
            <person name="Chen Y."/>
            <person name="Heitman J."/>
            <person name="Sun S."/>
            <person name="Springer D."/>
            <person name="Dromer F."/>
            <person name="Young S.K."/>
            <person name="Zeng Q."/>
            <person name="Gargeya S."/>
            <person name="Fitzgerald M."/>
            <person name="Abouelleil A."/>
            <person name="Alvarado L."/>
            <person name="Berlin A.M."/>
            <person name="Chapman S.B."/>
            <person name="Dewar J."/>
            <person name="Goldberg J."/>
            <person name="Griggs A."/>
            <person name="Gujja S."/>
            <person name="Hansen M."/>
            <person name="Howarth C."/>
            <person name="Imamovic A."/>
            <person name="Larimer J."/>
            <person name="McCowan C."/>
            <person name="Murphy C."/>
            <person name="Pearson M."/>
            <person name="Priest M."/>
            <person name="Roberts A."/>
            <person name="Saif S."/>
            <person name="Shea T."/>
            <person name="Sykes S."/>
            <person name="Wortman J."/>
            <person name="Nusbaum C."/>
            <person name="Birren B."/>
        </authorList>
    </citation>
    <scope>NUCLEOTIDE SEQUENCE</scope>
    <source>
        <strain evidence="2">CBS 10737</strain>
    </source>
</reference>
<dbReference type="Proteomes" id="UP000094020">
    <property type="component" value="Chromosome 3"/>
</dbReference>
<sequence>MPTLDPSDLVPLFTESPSSASVRAYLESLASPSSLPEPEIKSYSDVIYHNHYSIGISLSYNPLKGLDSIDIFNSSLINSSSPTTTKRIKQELIPNYSNSPEIIINFLNDKIELPPKKKGENSIFINRSINFKIKNNSNGREFISHLGEPNRKGSGSWIGLWLEWNNILIKSEKEGKEFKIGIMIELKDPGSYEFLTEEGRKKGMGGIWERASRWEWSNIKFFKVEQ</sequence>
<reference evidence="1" key="3">
    <citation type="submission" date="2016-07" db="EMBL/GenBank/DDBJ databases">
        <title>Evolution of pathogenesis and genome organization in the Tremellales.</title>
        <authorList>
            <person name="Cuomo C."/>
            <person name="Litvintseva A."/>
            <person name="Heitman J."/>
            <person name="Chen Y."/>
            <person name="Sun S."/>
            <person name="Springer D."/>
            <person name="Dromer F."/>
            <person name="Young S."/>
            <person name="Zeng Q."/>
            <person name="Chapman S."/>
            <person name="Gujja S."/>
            <person name="Saif S."/>
            <person name="Birren B."/>
        </authorList>
    </citation>
    <scope>NUCLEOTIDE SEQUENCE</scope>
    <source>
        <strain evidence="1">CBS 10737</strain>
    </source>
</reference>
<evidence type="ECO:0000313" key="2">
    <source>
        <dbReference type="EMBL" id="WWC68899.1"/>
    </source>
</evidence>
<dbReference type="GeneID" id="30171557"/>
<gene>
    <name evidence="1" type="ORF">I206_03188</name>
    <name evidence="2" type="ORF">I206_102835</name>
</gene>
<accession>A0A1B9I6H2</accession>
<dbReference type="RefSeq" id="XP_019012341.1">
    <property type="nucleotide sequence ID" value="XM_019154938.1"/>
</dbReference>
<dbReference type="OrthoDB" id="2224399at2759"/>
<organism evidence="1">
    <name type="scientific">Kwoniella pini CBS 10737</name>
    <dbReference type="NCBI Taxonomy" id="1296096"/>
    <lineage>
        <taxon>Eukaryota</taxon>
        <taxon>Fungi</taxon>
        <taxon>Dikarya</taxon>
        <taxon>Basidiomycota</taxon>
        <taxon>Agaricomycotina</taxon>
        <taxon>Tremellomycetes</taxon>
        <taxon>Tremellales</taxon>
        <taxon>Cryptococcaceae</taxon>
        <taxon>Kwoniella</taxon>
    </lineage>
</organism>
<dbReference type="EMBL" id="KI894009">
    <property type="protein sequence ID" value="OCF51122.1"/>
    <property type="molecule type" value="Genomic_DNA"/>
</dbReference>
<dbReference type="EMBL" id="CP144521">
    <property type="protein sequence ID" value="WWC68899.1"/>
    <property type="molecule type" value="Genomic_DNA"/>
</dbReference>
<dbReference type="KEGG" id="kpin:30171557"/>
<evidence type="ECO:0000313" key="3">
    <source>
        <dbReference type="Proteomes" id="UP000094020"/>
    </source>
</evidence>